<comment type="caution">
    <text evidence="1">The sequence shown here is derived from an EMBL/GenBank/DDBJ whole genome shotgun (WGS) entry which is preliminary data.</text>
</comment>
<dbReference type="EMBL" id="JBBUTI010000016">
    <property type="protein sequence ID" value="MEK8048340.1"/>
    <property type="molecule type" value="Genomic_DNA"/>
</dbReference>
<gene>
    <name evidence="1" type="ORF">AACH00_18450</name>
</gene>
<accession>A0ABU9C8X5</accession>
<evidence type="ECO:0000313" key="1">
    <source>
        <dbReference type="EMBL" id="MEK8048340.1"/>
    </source>
</evidence>
<dbReference type="RefSeq" id="WP_341400652.1">
    <property type="nucleotide sequence ID" value="NZ_JBBUTI010000016.1"/>
</dbReference>
<dbReference type="Proteomes" id="UP001379945">
    <property type="component" value="Unassembled WGS sequence"/>
</dbReference>
<protein>
    <submittedName>
        <fullName evidence="1">Uncharacterized protein</fullName>
    </submittedName>
</protein>
<sequence>MTTPTKNGFWQRLWAREASGVEQDAADMGTAIGLDFVLDEPPLVGVGASAMSNELGGWGAPRPFSGA</sequence>
<proteinExistence type="predicted"/>
<keyword evidence="2" id="KW-1185">Reference proteome</keyword>
<evidence type="ECO:0000313" key="2">
    <source>
        <dbReference type="Proteomes" id="UP001379945"/>
    </source>
</evidence>
<organism evidence="1 2">
    <name type="scientific">Ideonella margarita</name>
    <dbReference type="NCBI Taxonomy" id="2984191"/>
    <lineage>
        <taxon>Bacteria</taxon>
        <taxon>Pseudomonadati</taxon>
        <taxon>Pseudomonadota</taxon>
        <taxon>Betaproteobacteria</taxon>
        <taxon>Burkholderiales</taxon>
        <taxon>Sphaerotilaceae</taxon>
        <taxon>Ideonella</taxon>
    </lineage>
</organism>
<name>A0ABU9C8X5_9BURK</name>
<reference evidence="1 2" key="1">
    <citation type="submission" date="2024-04" db="EMBL/GenBank/DDBJ databases">
        <title>Novel species of the genus Ideonella isolated from streams.</title>
        <authorList>
            <person name="Lu H."/>
        </authorList>
    </citation>
    <scope>NUCLEOTIDE SEQUENCE [LARGE SCALE GENOMIC DNA]</scope>
    <source>
        <strain evidence="1 2">LYT19W</strain>
    </source>
</reference>